<dbReference type="Gene3D" id="3.30.70.100">
    <property type="match status" value="1"/>
</dbReference>
<evidence type="ECO:0000256" key="3">
    <source>
        <dbReference type="ARBA" id="ARBA00022475"/>
    </source>
</evidence>
<dbReference type="EMBL" id="CP003746">
    <property type="protein sequence ID" value="AFU98226.1"/>
    <property type="molecule type" value="Genomic_DNA"/>
</dbReference>
<evidence type="ECO:0000256" key="6">
    <source>
        <dbReference type="ARBA" id="ARBA00023136"/>
    </source>
</evidence>
<keyword evidence="11" id="KW-1185">Reference proteome</keyword>
<evidence type="ECO:0000313" key="10">
    <source>
        <dbReference type="EMBL" id="AFU98226.1"/>
    </source>
</evidence>
<dbReference type="GO" id="GO:0005886">
    <property type="term" value="C:plasma membrane"/>
    <property type="evidence" value="ECO:0007669"/>
    <property type="project" value="UniProtKB-SubCell"/>
</dbReference>
<dbReference type="Proteomes" id="UP000000466">
    <property type="component" value="Chromosome"/>
</dbReference>
<dbReference type="STRING" id="1117647.M5M_05105"/>
<evidence type="ECO:0000256" key="4">
    <source>
        <dbReference type="ARBA" id="ARBA00022692"/>
    </source>
</evidence>
<dbReference type="InterPro" id="IPR010920">
    <property type="entry name" value="LSM_dom_sf"/>
</dbReference>
<feature type="transmembrane region" description="Helical" evidence="7">
    <location>
        <begin position="159"/>
        <end position="179"/>
    </location>
</feature>
<name>K4KGV9_SIMAS</name>
<feature type="transmembrane region" description="Helical" evidence="7">
    <location>
        <begin position="117"/>
        <end position="139"/>
    </location>
</feature>
<keyword evidence="4 7" id="KW-0812">Transmembrane</keyword>
<feature type="domain" description="Mechanosensitive ion channel MscS" evidence="8">
    <location>
        <begin position="204"/>
        <end position="271"/>
    </location>
</feature>
<feature type="transmembrane region" description="Helical" evidence="7">
    <location>
        <begin position="43"/>
        <end position="69"/>
    </location>
</feature>
<dbReference type="InterPro" id="IPR045275">
    <property type="entry name" value="MscS_archaea/bacteria_type"/>
</dbReference>
<keyword evidence="7" id="KW-0406">Ion transport</keyword>
<dbReference type="InterPro" id="IPR011014">
    <property type="entry name" value="MscS_channel_TM-2"/>
</dbReference>
<comment type="similarity">
    <text evidence="2 7">Belongs to the MscS (TC 1.A.23) family.</text>
</comment>
<dbReference type="Pfam" id="PF21082">
    <property type="entry name" value="MS_channel_3rd"/>
    <property type="match status" value="1"/>
</dbReference>
<evidence type="ECO:0000256" key="2">
    <source>
        <dbReference type="ARBA" id="ARBA00008017"/>
    </source>
</evidence>
<dbReference type="GO" id="GO:0008381">
    <property type="term" value="F:mechanosensitive monoatomic ion channel activity"/>
    <property type="evidence" value="ECO:0007669"/>
    <property type="project" value="InterPro"/>
</dbReference>
<keyword evidence="7" id="KW-0813">Transport</keyword>
<accession>K4KGV9</accession>
<keyword evidence="6 7" id="KW-0472">Membrane</keyword>
<dbReference type="AlphaFoldDB" id="K4KGV9"/>
<proteinExistence type="inferred from homology"/>
<protein>
    <recommendedName>
        <fullName evidence="7">Small-conductance mechanosensitive channel</fullName>
    </recommendedName>
</protein>
<dbReference type="InterPro" id="IPR049278">
    <property type="entry name" value="MS_channel_C"/>
</dbReference>
<evidence type="ECO:0000313" key="11">
    <source>
        <dbReference type="Proteomes" id="UP000000466"/>
    </source>
</evidence>
<dbReference type="HOGENOM" id="CLU_037945_0_1_6"/>
<evidence type="ECO:0000256" key="1">
    <source>
        <dbReference type="ARBA" id="ARBA00004651"/>
    </source>
</evidence>
<dbReference type="SUPFAM" id="SSF82861">
    <property type="entry name" value="Mechanosensitive channel protein MscS (YggB), transmembrane region"/>
    <property type="match status" value="1"/>
</dbReference>
<evidence type="ECO:0000259" key="8">
    <source>
        <dbReference type="Pfam" id="PF00924"/>
    </source>
</evidence>
<dbReference type="PANTHER" id="PTHR30221">
    <property type="entry name" value="SMALL-CONDUCTANCE MECHANOSENSITIVE CHANNEL"/>
    <property type="match status" value="1"/>
</dbReference>
<dbReference type="InterPro" id="IPR023408">
    <property type="entry name" value="MscS_beta-dom_sf"/>
</dbReference>
<dbReference type="InterPro" id="IPR011066">
    <property type="entry name" value="MscS_channel_C_sf"/>
</dbReference>
<dbReference type="RefSeq" id="WP_015046399.1">
    <property type="nucleotide sequence ID" value="NC_018868.3"/>
</dbReference>
<keyword evidence="5 7" id="KW-1133">Transmembrane helix</keyword>
<keyword evidence="7" id="KW-0997">Cell inner membrane</keyword>
<dbReference type="InterPro" id="IPR006685">
    <property type="entry name" value="MscS_channel_2nd"/>
</dbReference>
<dbReference type="Gene3D" id="1.10.287.1260">
    <property type="match status" value="1"/>
</dbReference>
<comment type="subcellular location">
    <subcellularLocation>
        <location evidence="7">Cell inner membrane</location>
        <topology evidence="7">Multi-pass membrane protein</topology>
    </subcellularLocation>
    <subcellularLocation>
        <location evidence="1">Cell membrane</location>
        <topology evidence="1">Multi-pass membrane protein</topology>
    </subcellularLocation>
</comment>
<dbReference type="PANTHER" id="PTHR30221:SF1">
    <property type="entry name" value="SMALL-CONDUCTANCE MECHANOSENSITIVE CHANNEL"/>
    <property type="match status" value="1"/>
</dbReference>
<dbReference type="Pfam" id="PF00924">
    <property type="entry name" value="MS_channel_2nd"/>
    <property type="match status" value="1"/>
</dbReference>
<dbReference type="Gene3D" id="2.30.30.60">
    <property type="match status" value="1"/>
</dbReference>
<comment type="function">
    <text evidence="7">Mechanosensitive channel that participates in the regulation of osmotic pressure changes within the cell, opening in response to stretch forces in the membrane lipid bilayer, without the need for other proteins. Contributes to normal resistance to hypoosmotic shock. Forms an ion channel of 1.0 nanosiemens conductance with a slight preference for anions.</text>
</comment>
<keyword evidence="3" id="KW-1003">Cell membrane</keyword>
<dbReference type="SUPFAM" id="SSF50182">
    <property type="entry name" value="Sm-like ribonucleoproteins"/>
    <property type="match status" value="1"/>
</dbReference>
<evidence type="ECO:0000259" key="9">
    <source>
        <dbReference type="Pfam" id="PF21082"/>
    </source>
</evidence>
<dbReference type="eggNOG" id="COG0668">
    <property type="taxonomic scope" value="Bacteria"/>
</dbReference>
<feature type="domain" description="Mechanosensitive ion channel MscS C-terminal" evidence="9">
    <location>
        <begin position="279"/>
        <end position="362"/>
    </location>
</feature>
<gene>
    <name evidence="10" type="ordered locus">M5M_05105</name>
</gene>
<keyword evidence="7" id="KW-0407">Ion channel</keyword>
<reference evidence="10 11" key="1">
    <citation type="journal article" date="2013" name="Genome Announc.">
        <title>Complete genome sequence of Simiduia agarivorans SA1(T), a marine bacterium able to degrade a variety of polysaccharides.</title>
        <authorList>
            <person name="Lin S.Y."/>
            <person name="Shieh W.Y."/>
            <person name="Chen J.S."/>
            <person name="Tang S.L."/>
        </authorList>
    </citation>
    <scope>NUCLEOTIDE SEQUENCE [LARGE SCALE GENOMIC DNA]</scope>
    <source>
        <strain evidence="11">DSM 21679 / JCM 13881 / BCRC 17597 / SA1</strain>
    </source>
</reference>
<evidence type="ECO:0000256" key="7">
    <source>
        <dbReference type="RuleBase" id="RU369025"/>
    </source>
</evidence>
<evidence type="ECO:0000256" key="5">
    <source>
        <dbReference type="ARBA" id="ARBA00022989"/>
    </source>
</evidence>
<dbReference type="KEGG" id="saga:M5M_05105"/>
<dbReference type="SUPFAM" id="SSF82689">
    <property type="entry name" value="Mechanosensitive channel protein MscS (YggB), C-terminal domain"/>
    <property type="match status" value="1"/>
</dbReference>
<sequence length="383" mass="41527">MSQAPADTGDSTPISISDQLLDVNQWLPEPLLSFWTLVIDHPWLGALIIVVGFYLLGLALRTVLVGLVGKLTGLTASTVDDRVLAALKKPIFNTIFYFGVSLAIAVVQLPWGGETLVKLAVSVIVASWMSAALKVTSIVLDALSNAHRFRIVDSRTVPLFDLTIKLIAIMIGSYLLLMIWGINPVGWLASAGIAGLAVGFAAKDTLANLFSGFFIVADAPYKIGDYINLDSGERGKVCAIGLRSTRLLTRDDVEITIPNGVIASAKIINESGGPEALRIRIVVGVAYGSDVDLVCELLARVGREHPDLCDDPAPKVRLRGFGASSLDFNLMAWITKPEDRGRIAHELYMTIYKLFNAHGVEIPYAKQDVYIRQWPANDQKESG</sequence>
<feature type="transmembrane region" description="Helical" evidence="7">
    <location>
        <begin position="90"/>
        <end position="111"/>
    </location>
</feature>
<organism evidence="10 11">
    <name type="scientific">Simiduia agarivorans (strain DSM 21679 / JCM 13881 / BCRC 17597 / SA1)</name>
    <dbReference type="NCBI Taxonomy" id="1117647"/>
    <lineage>
        <taxon>Bacteria</taxon>
        <taxon>Pseudomonadati</taxon>
        <taxon>Pseudomonadota</taxon>
        <taxon>Gammaproteobacteria</taxon>
        <taxon>Cellvibrionales</taxon>
        <taxon>Cellvibrionaceae</taxon>
        <taxon>Simiduia</taxon>
    </lineage>
</organism>
<comment type="subunit">
    <text evidence="7">Homoheptamer.</text>
</comment>